<evidence type="ECO:0000259" key="2">
    <source>
        <dbReference type="Pfam" id="PF24883"/>
    </source>
</evidence>
<organism evidence="3 4">
    <name type="scientific">Roridomyces roridus</name>
    <dbReference type="NCBI Taxonomy" id="1738132"/>
    <lineage>
        <taxon>Eukaryota</taxon>
        <taxon>Fungi</taxon>
        <taxon>Dikarya</taxon>
        <taxon>Basidiomycota</taxon>
        <taxon>Agaricomycotina</taxon>
        <taxon>Agaricomycetes</taxon>
        <taxon>Agaricomycetidae</taxon>
        <taxon>Agaricales</taxon>
        <taxon>Marasmiineae</taxon>
        <taxon>Mycenaceae</taxon>
        <taxon>Roridomyces</taxon>
    </lineage>
</organism>
<gene>
    <name evidence="3" type="ORF">FB45DRAFT_1056434</name>
</gene>
<name>A0AAD7BYD1_9AGAR</name>
<feature type="domain" description="Nephrocystin 3-like N-terminal" evidence="2">
    <location>
        <begin position="78"/>
        <end position="243"/>
    </location>
</feature>
<dbReference type="PANTHER" id="PTHR10039">
    <property type="entry name" value="AMELOGENIN"/>
    <property type="match status" value="1"/>
</dbReference>
<keyword evidence="4" id="KW-1185">Reference proteome</keyword>
<dbReference type="Pfam" id="PF24883">
    <property type="entry name" value="NPHP3_N"/>
    <property type="match status" value="1"/>
</dbReference>
<dbReference type="Proteomes" id="UP001221142">
    <property type="component" value="Unassembled WGS sequence"/>
</dbReference>
<protein>
    <recommendedName>
        <fullName evidence="2">Nephrocystin 3-like N-terminal domain-containing protein</fullName>
    </recommendedName>
</protein>
<evidence type="ECO:0000313" key="3">
    <source>
        <dbReference type="EMBL" id="KAJ7634376.1"/>
    </source>
</evidence>
<sequence length="673" mass="74981">MSGLWEAPQREYAISRIGGDNPVHIQSSTFNSIAGNMNVSHTTNVGESGLDILRRALCEDAMHDSAVRPPDPSCHPGTRDAILERLDDWSFEQPADSAILWLHGCAGIGKSAIAQQFAASCQVRSQLGGSFFWKRGDAGRGHWRNLVPTLAYQLAASFPAIGPIIQGAVETDRLIASKSMRHQLEKLIVLPFREAPKLNSRPILVLDGLDECEERAAQTLLLRSLIDVVRAEHIPVHILICSRSESHLCEILESSENSDVCRGFQIRPDASAYADISRYLTDEFARIQRAHTTRGVALHDDWPGEVVIEQLVERSSGTFIYASTIISYIDDEYSHPADRLDAVLILDPSSTTPLDDLYSQILSAVPDKSVLLRVLHAIVETHLDPEQIDITLQMRRGTSRIISRALHSLLQIRPVRIFDAGSLPVQLLHASFRDFLVEPQRSFGFCISGQDLRIALVHSMACALESGLRSLDFEAIIGIFLKFLVKIPPTESLFPILRNVHVQHGAYNSLAAEADARAILTWLQRYLHPPSDLVETWTDLRRLGAGHHMIDSKPHGDESIAQVLAGNPALISYLRVISTPTPVHYLSDRTALNLLGLTWDALRPLLQRSLDGLDYFLRDRQKCGTLYMSQEETLRFMAISRTNDVLDPHDFFQVRNGFPYCAAANRTKSSSIK</sequence>
<dbReference type="EMBL" id="JARKIF010000007">
    <property type="protein sequence ID" value="KAJ7634376.1"/>
    <property type="molecule type" value="Genomic_DNA"/>
</dbReference>
<accession>A0AAD7BYD1</accession>
<dbReference type="InterPro" id="IPR027417">
    <property type="entry name" value="P-loop_NTPase"/>
</dbReference>
<dbReference type="InterPro" id="IPR056884">
    <property type="entry name" value="NPHP3-like_N"/>
</dbReference>
<dbReference type="PANTHER" id="PTHR10039:SF14">
    <property type="entry name" value="NACHT DOMAIN-CONTAINING PROTEIN"/>
    <property type="match status" value="1"/>
</dbReference>
<evidence type="ECO:0000313" key="4">
    <source>
        <dbReference type="Proteomes" id="UP001221142"/>
    </source>
</evidence>
<reference evidence="3" key="1">
    <citation type="submission" date="2023-03" db="EMBL/GenBank/DDBJ databases">
        <title>Massive genome expansion in bonnet fungi (Mycena s.s.) driven by repeated elements and novel gene families across ecological guilds.</title>
        <authorList>
            <consortium name="Lawrence Berkeley National Laboratory"/>
            <person name="Harder C.B."/>
            <person name="Miyauchi S."/>
            <person name="Viragh M."/>
            <person name="Kuo A."/>
            <person name="Thoen E."/>
            <person name="Andreopoulos B."/>
            <person name="Lu D."/>
            <person name="Skrede I."/>
            <person name="Drula E."/>
            <person name="Henrissat B."/>
            <person name="Morin E."/>
            <person name="Kohler A."/>
            <person name="Barry K."/>
            <person name="LaButti K."/>
            <person name="Morin E."/>
            <person name="Salamov A."/>
            <person name="Lipzen A."/>
            <person name="Mereny Z."/>
            <person name="Hegedus B."/>
            <person name="Baldrian P."/>
            <person name="Stursova M."/>
            <person name="Weitz H."/>
            <person name="Taylor A."/>
            <person name="Grigoriev I.V."/>
            <person name="Nagy L.G."/>
            <person name="Martin F."/>
            <person name="Kauserud H."/>
        </authorList>
    </citation>
    <scope>NUCLEOTIDE SEQUENCE</scope>
    <source>
        <strain evidence="3">9284</strain>
    </source>
</reference>
<evidence type="ECO:0000256" key="1">
    <source>
        <dbReference type="ARBA" id="ARBA00022737"/>
    </source>
</evidence>
<comment type="caution">
    <text evidence="3">The sequence shown here is derived from an EMBL/GenBank/DDBJ whole genome shotgun (WGS) entry which is preliminary data.</text>
</comment>
<dbReference type="Gene3D" id="3.40.50.300">
    <property type="entry name" value="P-loop containing nucleotide triphosphate hydrolases"/>
    <property type="match status" value="1"/>
</dbReference>
<keyword evidence="1" id="KW-0677">Repeat</keyword>
<proteinExistence type="predicted"/>
<dbReference type="AlphaFoldDB" id="A0AAD7BYD1"/>
<dbReference type="SUPFAM" id="SSF52540">
    <property type="entry name" value="P-loop containing nucleoside triphosphate hydrolases"/>
    <property type="match status" value="1"/>
</dbReference>